<dbReference type="InterPro" id="IPR006660">
    <property type="entry name" value="Arsenate_reductase-like"/>
</dbReference>
<dbReference type="Gene3D" id="3.40.30.10">
    <property type="entry name" value="Glutaredoxin"/>
    <property type="match status" value="1"/>
</dbReference>
<sequence length="88" mass="10064">MENYDLVKKPLSIDDIEKLANLTELGTKELLNKKSQAYKKAQLNESDMTDREIAQFLSENPRGIKRPIVTNGEDIVVGFDEEKLQKLI</sequence>
<evidence type="ECO:0000313" key="3">
    <source>
        <dbReference type="Proteomes" id="UP000214588"/>
    </source>
</evidence>
<proteinExistence type="inferred from homology"/>
<dbReference type="AlphaFoldDB" id="A0A226C2Q7"/>
<dbReference type="PANTHER" id="PTHR30041">
    <property type="entry name" value="ARSENATE REDUCTASE"/>
    <property type="match status" value="1"/>
</dbReference>
<dbReference type="OrthoDB" id="9794155at2"/>
<dbReference type="SUPFAM" id="SSF52833">
    <property type="entry name" value="Thioredoxin-like"/>
    <property type="match status" value="1"/>
</dbReference>
<keyword evidence="3" id="KW-1185">Reference proteome</keyword>
<dbReference type="Proteomes" id="UP000214588">
    <property type="component" value="Unassembled WGS sequence"/>
</dbReference>
<dbReference type="PROSITE" id="PS51353">
    <property type="entry name" value="ARSC"/>
    <property type="match status" value="1"/>
</dbReference>
<reference evidence="2 3" key="1">
    <citation type="submission" date="2017-06" db="EMBL/GenBank/DDBJ databases">
        <title>Draft Genome Sequence of Natranaerobius trueperi halophilic, alkalithermophilic bacteria from soda lakes.</title>
        <authorList>
            <person name="Zhao B."/>
        </authorList>
    </citation>
    <scope>NUCLEOTIDE SEQUENCE [LARGE SCALE GENOMIC DNA]</scope>
    <source>
        <strain evidence="2 3">DSM 18760</strain>
    </source>
</reference>
<evidence type="ECO:0000313" key="2">
    <source>
        <dbReference type="EMBL" id="OWZ84687.1"/>
    </source>
</evidence>
<evidence type="ECO:0000256" key="1">
    <source>
        <dbReference type="PROSITE-ProRule" id="PRU01282"/>
    </source>
</evidence>
<comment type="caution">
    <text evidence="2">The sequence shown here is derived from an EMBL/GenBank/DDBJ whole genome shotgun (WGS) entry which is preliminary data.</text>
</comment>
<accession>A0A226C2Q7</accession>
<protein>
    <recommendedName>
        <fullName evidence="4">Arsenate reductase</fullName>
    </recommendedName>
</protein>
<comment type="similarity">
    <text evidence="1">Belongs to the ArsC family.</text>
</comment>
<dbReference type="Pfam" id="PF03960">
    <property type="entry name" value="ArsC"/>
    <property type="match status" value="1"/>
</dbReference>
<dbReference type="EMBL" id="NIQC01000002">
    <property type="protein sequence ID" value="OWZ84687.1"/>
    <property type="molecule type" value="Genomic_DNA"/>
</dbReference>
<organism evidence="2 3">
    <name type="scientific">Natranaerobius trueperi</name>
    <dbReference type="NCBI Taxonomy" id="759412"/>
    <lineage>
        <taxon>Bacteria</taxon>
        <taxon>Bacillati</taxon>
        <taxon>Bacillota</taxon>
        <taxon>Clostridia</taxon>
        <taxon>Natranaerobiales</taxon>
        <taxon>Natranaerobiaceae</taxon>
        <taxon>Natranaerobius</taxon>
    </lineage>
</organism>
<dbReference type="InterPro" id="IPR036249">
    <property type="entry name" value="Thioredoxin-like_sf"/>
</dbReference>
<gene>
    <name evidence="2" type="ORF">CDO51_01280</name>
</gene>
<evidence type="ECO:0008006" key="4">
    <source>
        <dbReference type="Google" id="ProtNLM"/>
    </source>
</evidence>
<name>A0A226C2Q7_9FIRM</name>
<dbReference type="PANTHER" id="PTHR30041:SF8">
    <property type="entry name" value="PROTEIN YFFB"/>
    <property type="match status" value="1"/>
</dbReference>